<keyword evidence="3" id="KW-1185">Reference proteome</keyword>
<dbReference type="GO" id="GO:0046872">
    <property type="term" value="F:metal ion binding"/>
    <property type="evidence" value="ECO:0007669"/>
    <property type="project" value="InterPro"/>
</dbReference>
<dbReference type="RefSeq" id="WP_183476260.1">
    <property type="nucleotide sequence ID" value="NZ_JACIFO010000002.1"/>
</dbReference>
<organism evidence="2 3">
    <name type="scientific">Mesonia hippocampi</name>
    <dbReference type="NCBI Taxonomy" id="1628250"/>
    <lineage>
        <taxon>Bacteria</taxon>
        <taxon>Pseudomonadati</taxon>
        <taxon>Bacteroidota</taxon>
        <taxon>Flavobacteriia</taxon>
        <taxon>Flavobacteriales</taxon>
        <taxon>Flavobacteriaceae</taxon>
        <taxon>Mesonia</taxon>
    </lineage>
</organism>
<dbReference type="EMBL" id="JACIFO010000002">
    <property type="protein sequence ID" value="MBB4118337.1"/>
    <property type="molecule type" value="Genomic_DNA"/>
</dbReference>
<evidence type="ECO:0000256" key="1">
    <source>
        <dbReference type="SAM" id="SignalP"/>
    </source>
</evidence>
<evidence type="ECO:0000313" key="3">
    <source>
        <dbReference type="Proteomes" id="UP000553034"/>
    </source>
</evidence>
<sequence>MKYLLITGALFSALMLQPIQAQEKNNSLNQSQTTKQSVVEIQTKVKGITCKNDVSTLATNVEKLHGVISCTAKKLGPTTTFTIKYNETLVRKERIFKTLENTPGCKNPEERPYQIKH</sequence>
<evidence type="ECO:0000313" key="2">
    <source>
        <dbReference type="EMBL" id="MBB4118337.1"/>
    </source>
</evidence>
<feature type="signal peptide" evidence="1">
    <location>
        <begin position="1"/>
        <end position="21"/>
    </location>
</feature>
<dbReference type="SUPFAM" id="SSF55008">
    <property type="entry name" value="HMA, heavy metal-associated domain"/>
    <property type="match status" value="1"/>
</dbReference>
<dbReference type="AlphaFoldDB" id="A0A840ETW3"/>
<name>A0A840ETW3_9FLAO</name>
<comment type="caution">
    <text evidence="2">The sequence shown here is derived from an EMBL/GenBank/DDBJ whole genome shotgun (WGS) entry which is preliminary data.</text>
</comment>
<keyword evidence="1" id="KW-0732">Signal</keyword>
<reference evidence="2 3" key="1">
    <citation type="submission" date="2020-08" db="EMBL/GenBank/DDBJ databases">
        <title>Genomic Encyclopedia of Type Strains, Phase IV (KMG-IV): sequencing the most valuable type-strain genomes for metagenomic binning, comparative biology and taxonomic classification.</title>
        <authorList>
            <person name="Goeker M."/>
        </authorList>
    </citation>
    <scope>NUCLEOTIDE SEQUENCE [LARGE SCALE GENOMIC DNA]</scope>
    <source>
        <strain evidence="2 3">DSM 29568</strain>
    </source>
</reference>
<accession>A0A840ETW3</accession>
<dbReference type="Proteomes" id="UP000553034">
    <property type="component" value="Unassembled WGS sequence"/>
</dbReference>
<dbReference type="InterPro" id="IPR036163">
    <property type="entry name" value="HMA_dom_sf"/>
</dbReference>
<dbReference type="Gene3D" id="3.30.70.100">
    <property type="match status" value="1"/>
</dbReference>
<proteinExistence type="predicted"/>
<feature type="chain" id="PRO_5032377478" evidence="1">
    <location>
        <begin position="22"/>
        <end position="117"/>
    </location>
</feature>
<protein>
    <submittedName>
        <fullName evidence="2">Copper chaperone CopZ</fullName>
    </submittedName>
</protein>
<gene>
    <name evidence="2" type="ORF">GGR32_000611</name>
</gene>